<comment type="caution">
    <text evidence="4">The sequence shown here is derived from an EMBL/GenBank/DDBJ whole genome shotgun (WGS) entry which is preliminary data.</text>
</comment>
<dbReference type="PANTHER" id="PTHR30055">
    <property type="entry name" value="HTH-TYPE TRANSCRIPTIONAL REGULATOR RUTR"/>
    <property type="match status" value="1"/>
</dbReference>
<evidence type="ECO:0000313" key="4">
    <source>
        <dbReference type="EMBL" id="MBM9506935.1"/>
    </source>
</evidence>
<dbReference type="SUPFAM" id="SSF48498">
    <property type="entry name" value="Tetracyclin repressor-like, C-terminal domain"/>
    <property type="match status" value="1"/>
</dbReference>
<dbReference type="PROSITE" id="PS50977">
    <property type="entry name" value="HTH_TETR_2"/>
    <property type="match status" value="1"/>
</dbReference>
<dbReference type="Proteomes" id="UP000749040">
    <property type="component" value="Unassembled WGS sequence"/>
</dbReference>
<dbReference type="InterPro" id="IPR001647">
    <property type="entry name" value="HTH_TetR"/>
</dbReference>
<evidence type="ECO:0000259" key="3">
    <source>
        <dbReference type="PROSITE" id="PS50977"/>
    </source>
</evidence>
<organism evidence="4 5">
    <name type="scientific">Actinacidiphila acididurans</name>
    <dbReference type="NCBI Taxonomy" id="2784346"/>
    <lineage>
        <taxon>Bacteria</taxon>
        <taxon>Bacillati</taxon>
        <taxon>Actinomycetota</taxon>
        <taxon>Actinomycetes</taxon>
        <taxon>Kitasatosporales</taxon>
        <taxon>Streptomycetaceae</taxon>
        <taxon>Actinacidiphila</taxon>
    </lineage>
</organism>
<dbReference type="Pfam" id="PF00440">
    <property type="entry name" value="TetR_N"/>
    <property type="match status" value="1"/>
</dbReference>
<gene>
    <name evidence="4" type="ORF">ITX44_20865</name>
</gene>
<dbReference type="SUPFAM" id="SSF46689">
    <property type="entry name" value="Homeodomain-like"/>
    <property type="match status" value="1"/>
</dbReference>
<reference evidence="4 5" key="1">
    <citation type="submission" date="2021-01" db="EMBL/GenBank/DDBJ databases">
        <title>Streptomyces acididurans sp. nov., isolated from a peat swamp forest soil.</title>
        <authorList>
            <person name="Chantavorakit T."/>
            <person name="Duangmal K."/>
        </authorList>
    </citation>
    <scope>NUCLEOTIDE SEQUENCE [LARGE SCALE GENOMIC DNA]</scope>
    <source>
        <strain evidence="4 5">KK5PA1</strain>
    </source>
</reference>
<dbReference type="EMBL" id="JADKYB010000011">
    <property type="protein sequence ID" value="MBM9506935.1"/>
    <property type="molecule type" value="Genomic_DNA"/>
</dbReference>
<dbReference type="PRINTS" id="PR00455">
    <property type="entry name" value="HTHTETR"/>
</dbReference>
<keyword evidence="5" id="KW-1185">Reference proteome</keyword>
<accession>A0ABS2TUD2</accession>
<dbReference type="InterPro" id="IPR009057">
    <property type="entry name" value="Homeodomain-like_sf"/>
</dbReference>
<keyword evidence="1 2" id="KW-0238">DNA-binding</keyword>
<evidence type="ECO:0000313" key="5">
    <source>
        <dbReference type="Proteomes" id="UP000749040"/>
    </source>
</evidence>
<dbReference type="Gene3D" id="1.10.357.10">
    <property type="entry name" value="Tetracycline Repressor, domain 2"/>
    <property type="match status" value="1"/>
</dbReference>
<proteinExistence type="predicted"/>
<dbReference type="Gene3D" id="1.10.10.60">
    <property type="entry name" value="Homeodomain-like"/>
    <property type="match status" value="1"/>
</dbReference>
<sequence length="212" mass="23297">MQSESVAGLRARRRDERRARLMTAGRDLFAGHGYDRTTIGQVCSSAKVSMRAFYEEFDSKQALLLAVHEKVTAAGMEAVAAVMRAPDIDSVPTAERIGRLFGAFAEAVTQDVQGAKVAYVEVLAAGREVEEHRLMWRSLWTDFFVAEMGRAVKLGEAVDRDYSLAIVALIGAVNEVLAHWSRQARSVPPALLARELARLTLGTLGVPIPEEW</sequence>
<evidence type="ECO:0000256" key="2">
    <source>
        <dbReference type="PROSITE-ProRule" id="PRU00335"/>
    </source>
</evidence>
<name>A0ABS2TUD2_9ACTN</name>
<feature type="domain" description="HTH tetR-type" evidence="3">
    <location>
        <begin position="15"/>
        <end position="75"/>
    </location>
</feature>
<dbReference type="InterPro" id="IPR050109">
    <property type="entry name" value="HTH-type_TetR-like_transc_reg"/>
</dbReference>
<evidence type="ECO:0000256" key="1">
    <source>
        <dbReference type="ARBA" id="ARBA00023125"/>
    </source>
</evidence>
<protein>
    <submittedName>
        <fullName evidence="4">Helix-turn-helix transcriptional regulator</fullName>
    </submittedName>
</protein>
<dbReference type="InterPro" id="IPR036271">
    <property type="entry name" value="Tet_transcr_reg_TetR-rel_C_sf"/>
</dbReference>
<feature type="DNA-binding region" description="H-T-H motif" evidence="2">
    <location>
        <begin position="38"/>
        <end position="57"/>
    </location>
</feature>
<dbReference type="PANTHER" id="PTHR30055:SF226">
    <property type="entry name" value="HTH-TYPE TRANSCRIPTIONAL REGULATOR PKSA"/>
    <property type="match status" value="1"/>
</dbReference>